<dbReference type="GO" id="GO:0000270">
    <property type="term" value="P:peptidoglycan metabolic process"/>
    <property type="evidence" value="ECO:0007669"/>
    <property type="project" value="UniProtKB-UniRule"/>
</dbReference>
<evidence type="ECO:0000256" key="1">
    <source>
        <dbReference type="ARBA" id="ARBA00023239"/>
    </source>
</evidence>
<accession>A0A937D776</accession>
<evidence type="ECO:0000256" key="2">
    <source>
        <dbReference type="ARBA" id="ARBA00023316"/>
    </source>
</evidence>
<evidence type="ECO:0000256" key="5">
    <source>
        <dbReference type="SAM" id="SignalP"/>
    </source>
</evidence>
<dbReference type="InterPro" id="IPR009009">
    <property type="entry name" value="RlpA-like_DPBB"/>
</dbReference>
<dbReference type="PROSITE" id="PS51257">
    <property type="entry name" value="PROKAR_LIPOPROTEIN"/>
    <property type="match status" value="1"/>
</dbReference>
<keyword evidence="2 3" id="KW-0961">Cell wall biogenesis/degradation</keyword>
<protein>
    <recommendedName>
        <fullName evidence="3">Endolytic peptidoglycan transglycosylase RlpA</fullName>
        <ecNumber evidence="3">4.2.2.-</ecNumber>
    </recommendedName>
</protein>
<evidence type="ECO:0000256" key="4">
    <source>
        <dbReference type="RuleBase" id="RU003495"/>
    </source>
</evidence>
<keyword evidence="3" id="KW-1003">Cell membrane</keyword>
<comment type="caution">
    <text evidence="7">The sequence shown here is derived from an EMBL/GenBank/DDBJ whole genome shotgun (WGS) entry which is preliminary data.</text>
</comment>
<dbReference type="SUPFAM" id="SSF50685">
    <property type="entry name" value="Barwin-like endoglucanases"/>
    <property type="match status" value="1"/>
</dbReference>
<dbReference type="NCBIfam" id="TIGR00413">
    <property type="entry name" value="rlpA"/>
    <property type="match status" value="1"/>
</dbReference>
<keyword evidence="3" id="KW-0472">Membrane</keyword>
<reference evidence="7" key="1">
    <citation type="submission" date="2021-01" db="EMBL/GenBank/DDBJ databases">
        <title>Ramlibacter sp. strain AW1 16S ribosomal RNA gene Genome sequencing and assembly.</title>
        <authorList>
            <person name="Kang M."/>
        </authorList>
    </citation>
    <scope>NUCLEOTIDE SEQUENCE</scope>
    <source>
        <strain evidence="7">AW1</strain>
    </source>
</reference>
<comment type="subcellular location">
    <subcellularLocation>
        <location evidence="3">Cell membrane</location>
        <topology evidence="3">Lipid-anchor</topology>
    </subcellularLocation>
</comment>
<sequence>MRGVAALLLCGALAGCAMAAAQELPVADPPHSTAAPATPKGVRTGLRQLGQGLASWYGAAFQGKRTASGEPFDMHDLTAAHPWLPFGTLVEVRSLVNGRTVTVRINDRGPFSGRRVIDLSRAAAQKLGLLGRGTKPVEIRIADAAERSADPRP</sequence>
<dbReference type="PANTHER" id="PTHR34183:SF1">
    <property type="entry name" value="ENDOLYTIC PEPTIDOGLYCAN TRANSGLYCOSYLASE RLPA"/>
    <property type="match status" value="1"/>
</dbReference>
<dbReference type="PANTHER" id="PTHR34183">
    <property type="entry name" value="ENDOLYTIC PEPTIDOGLYCAN TRANSGLYCOSYLASE RLPA"/>
    <property type="match status" value="1"/>
</dbReference>
<gene>
    <name evidence="3" type="primary">rlpA</name>
    <name evidence="7" type="ORF">JI739_15275</name>
</gene>
<dbReference type="CDD" id="cd22268">
    <property type="entry name" value="DPBB_RlpA-like"/>
    <property type="match status" value="1"/>
</dbReference>
<dbReference type="Pfam" id="PF03330">
    <property type="entry name" value="DPBB_1"/>
    <property type="match status" value="1"/>
</dbReference>
<dbReference type="InterPro" id="IPR034718">
    <property type="entry name" value="RlpA"/>
</dbReference>
<keyword evidence="3" id="KW-0449">Lipoprotein</keyword>
<comment type="similarity">
    <text evidence="3 4">Belongs to the RlpA family.</text>
</comment>
<dbReference type="GO" id="GO:0008932">
    <property type="term" value="F:lytic endotransglycosylase activity"/>
    <property type="evidence" value="ECO:0007669"/>
    <property type="project" value="UniProtKB-UniRule"/>
</dbReference>
<dbReference type="EMBL" id="JAEQNA010000005">
    <property type="protein sequence ID" value="MBL0421718.1"/>
    <property type="molecule type" value="Genomic_DNA"/>
</dbReference>
<keyword evidence="1 3" id="KW-0456">Lyase</keyword>
<evidence type="ECO:0000256" key="3">
    <source>
        <dbReference type="HAMAP-Rule" id="MF_02071"/>
    </source>
</evidence>
<comment type="function">
    <text evidence="3">Lytic transglycosylase with a strong preference for naked glycan strands that lack stem peptides.</text>
</comment>
<dbReference type="GO" id="GO:0005886">
    <property type="term" value="C:plasma membrane"/>
    <property type="evidence" value="ECO:0007669"/>
    <property type="project" value="UniProtKB-SubCell"/>
</dbReference>
<dbReference type="Proteomes" id="UP000613011">
    <property type="component" value="Unassembled WGS sequence"/>
</dbReference>
<dbReference type="InterPro" id="IPR012997">
    <property type="entry name" value="RplA"/>
</dbReference>
<dbReference type="EC" id="4.2.2.-" evidence="3"/>
<keyword evidence="5" id="KW-0732">Signal</keyword>
<dbReference type="HAMAP" id="MF_02071">
    <property type="entry name" value="RlpA"/>
    <property type="match status" value="1"/>
</dbReference>
<name>A0A937D776_9BURK</name>
<keyword evidence="8" id="KW-1185">Reference proteome</keyword>
<feature type="chain" id="PRO_5036864856" description="Endolytic peptidoglycan transglycosylase RlpA" evidence="5">
    <location>
        <begin position="20"/>
        <end position="153"/>
    </location>
</feature>
<feature type="domain" description="RlpA-like protein double-psi beta-barrel" evidence="6">
    <location>
        <begin position="51"/>
        <end position="139"/>
    </location>
</feature>
<dbReference type="GO" id="GO:0071555">
    <property type="term" value="P:cell wall organization"/>
    <property type="evidence" value="ECO:0007669"/>
    <property type="project" value="UniProtKB-KW"/>
</dbReference>
<evidence type="ECO:0000313" key="7">
    <source>
        <dbReference type="EMBL" id="MBL0421718.1"/>
    </source>
</evidence>
<dbReference type="Gene3D" id="2.40.40.10">
    <property type="entry name" value="RlpA-like domain"/>
    <property type="match status" value="1"/>
</dbReference>
<dbReference type="InterPro" id="IPR036908">
    <property type="entry name" value="RlpA-like_sf"/>
</dbReference>
<proteinExistence type="inferred from homology"/>
<feature type="signal peptide" evidence="5">
    <location>
        <begin position="1"/>
        <end position="19"/>
    </location>
</feature>
<keyword evidence="3" id="KW-0564">Palmitate</keyword>
<evidence type="ECO:0000259" key="6">
    <source>
        <dbReference type="Pfam" id="PF03330"/>
    </source>
</evidence>
<organism evidence="7 8">
    <name type="scientific">Ramlibacter aurantiacus</name>
    <dbReference type="NCBI Taxonomy" id="2801330"/>
    <lineage>
        <taxon>Bacteria</taxon>
        <taxon>Pseudomonadati</taxon>
        <taxon>Pseudomonadota</taxon>
        <taxon>Betaproteobacteria</taxon>
        <taxon>Burkholderiales</taxon>
        <taxon>Comamonadaceae</taxon>
        <taxon>Ramlibacter</taxon>
    </lineage>
</organism>
<dbReference type="AlphaFoldDB" id="A0A937D776"/>
<evidence type="ECO:0000313" key="8">
    <source>
        <dbReference type="Proteomes" id="UP000613011"/>
    </source>
</evidence>